<evidence type="ECO:0000313" key="8">
    <source>
        <dbReference type="Proteomes" id="UP000199531"/>
    </source>
</evidence>
<evidence type="ECO:0000256" key="3">
    <source>
        <dbReference type="ARBA" id="ARBA00022989"/>
    </source>
</evidence>
<feature type="transmembrane region" description="Helical" evidence="5">
    <location>
        <begin position="265"/>
        <end position="284"/>
    </location>
</feature>
<feature type="transmembrane region" description="Helical" evidence="5">
    <location>
        <begin position="323"/>
        <end position="344"/>
    </location>
</feature>
<dbReference type="InterPro" id="IPR011701">
    <property type="entry name" value="MFS"/>
</dbReference>
<dbReference type="Pfam" id="PF07690">
    <property type="entry name" value="MFS_1"/>
    <property type="match status" value="1"/>
</dbReference>
<dbReference type="EMBL" id="FOCW01000001">
    <property type="protein sequence ID" value="SEN07164.1"/>
    <property type="molecule type" value="Genomic_DNA"/>
</dbReference>
<name>A0A1H8DK65_9BURK</name>
<dbReference type="Gene3D" id="1.20.1250.20">
    <property type="entry name" value="MFS general substrate transporter like domains"/>
    <property type="match status" value="2"/>
</dbReference>
<dbReference type="Proteomes" id="UP000199531">
    <property type="component" value="Unassembled WGS sequence"/>
</dbReference>
<reference evidence="7 8" key="1">
    <citation type="submission" date="2016-10" db="EMBL/GenBank/DDBJ databases">
        <authorList>
            <person name="de Groot N.N."/>
        </authorList>
    </citation>
    <scope>NUCLEOTIDE SEQUENCE [LARGE SCALE GENOMIC DNA]</scope>
    <source>
        <strain evidence="7 8">DSM 15123</strain>
    </source>
</reference>
<evidence type="ECO:0000256" key="5">
    <source>
        <dbReference type="SAM" id="Phobius"/>
    </source>
</evidence>
<feature type="transmembrane region" description="Helical" evidence="5">
    <location>
        <begin position="178"/>
        <end position="197"/>
    </location>
</feature>
<gene>
    <name evidence="7" type="ORF">SAMN02745977_00338</name>
</gene>
<feature type="transmembrane region" description="Helical" evidence="5">
    <location>
        <begin position="89"/>
        <end position="107"/>
    </location>
</feature>
<feature type="transmembrane region" description="Helical" evidence="5">
    <location>
        <begin position="113"/>
        <end position="134"/>
    </location>
</feature>
<dbReference type="PANTHER" id="PTHR43826:SF3">
    <property type="entry name" value="GLUCOSE-6-PHOSPHATE EXCHANGER SLC37A4"/>
    <property type="match status" value="1"/>
</dbReference>
<dbReference type="InterPro" id="IPR036259">
    <property type="entry name" value="MFS_trans_sf"/>
</dbReference>
<accession>A0A1H8DK65</accession>
<feature type="transmembrane region" description="Helical" evidence="5">
    <location>
        <begin position="146"/>
        <end position="166"/>
    </location>
</feature>
<protein>
    <submittedName>
        <fullName evidence="7">Sugar phosphate permease</fullName>
    </submittedName>
</protein>
<evidence type="ECO:0000256" key="4">
    <source>
        <dbReference type="ARBA" id="ARBA00023136"/>
    </source>
</evidence>
<feature type="transmembrane region" description="Helical" evidence="5">
    <location>
        <begin position="230"/>
        <end position="253"/>
    </location>
</feature>
<dbReference type="SUPFAM" id="SSF103473">
    <property type="entry name" value="MFS general substrate transporter"/>
    <property type="match status" value="1"/>
</dbReference>
<keyword evidence="2 5" id="KW-0812">Transmembrane</keyword>
<dbReference type="GO" id="GO:0016020">
    <property type="term" value="C:membrane"/>
    <property type="evidence" value="ECO:0007669"/>
    <property type="project" value="UniProtKB-ARBA"/>
</dbReference>
<keyword evidence="4 5" id="KW-0472">Membrane</keyword>
<evidence type="ECO:0000259" key="6">
    <source>
        <dbReference type="PROSITE" id="PS50850"/>
    </source>
</evidence>
<feature type="domain" description="Major facilitator superfamily (MFS) profile" evidence="6">
    <location>
        <begin position="22"/>
        <end position="414"/>
    </location>
</feature>
<dbReference type="AlphaFoldDB" id="A0A1H8DK65"/>
<comment type="subcellular location">
    <subcellularLocation>
        <location evidence="1">Endomembrane system</location>
        <topology evidence="1">Multi-pass membrane protein</topology>
    </subcellularLocation>
</comment>
<keyword evidence="8" id="KW-1185">Reference proteome</keyword>
<evidence type="ECO:0000256" key="1">
    <source>
        <dbReference type="ARBA" id="ARBA00004127"/>
    </source>
</evidence>
<dbReference type="RefSeq" id="WP_091813100.1">
    <property type="nucleotide sequence ID" value="NZ_FOCW01000001.1"/>
</dbReference>
<feature type="transmembrane region" description="Helical" evidence="5">
    <location>
        <begin position="296"/>
        <end position="317"/>
    </location>
</feature>
<sequence length="416" mass="44250">MSTTTMPAAQPQFALGGARAWIVWTIAVTFVVWLFNVQTGYAIVNGSVQKSLNLSIDQIGLIAATYTWSFAIAQMFSGALLDKLGSRKVLLPAITLVAIGVFLFAFAQSFEMLLLSQVILAIGSSAGFVGAGYVGGTWFGMAKFGFMFGLVQLVAALSSAFGQAGFDFALANWDWRTIITGFGIFGALLLLVAILFVRNPTEIHSEKQSIGQFVSSVFASIAEVLKKPQIWFISIQGALVFGLILALGVVWGPKLLLAHGLDARSANYATACLWLGLAVGSPMVDKLSNAMKSRKLPILGTTLVQLVALLAVVYLPVTSVMAMVLYFIFGLCNAGHMLNFTAAADNVPPRLIGTSASIVNGSMFVFGGILMGLPGKLLAGTQEALADYQHAMLVPIAALVLALLVALLIKERYPKR</sequence>
<feature type="transmembrane region" description="Helical" evidence="5">
    <location>
        <begin position="391"/>
        <end position="409"/>
    </location>
</feature>
<evidence type="ECO:0000313" key="7">
    <source>
        <dbReference type="EMBL" id="SEN07164.1"/>
    </source>
</evidence>
<dbReference type="InterPro" id="IPR020846">
    <property type="entry name" value="MFS_dom"/>
</dbReference>
<dbReference type="GO" id="GO:0012505">
    <property type="term" value="C:endomembrane system"/>
    <property type="evidence" value="ECO:0007669"/>
    <property type="project" value="UniProtKB-SubCell"/>
</dbReference>
<dbReference type="PANTHER" id="PTHR43826">
    <property type="entry name" value="GLUCOSE-6-PHOSPHATE EXCHANGER SLC37A4"/>
    <property type="match status" value="1"/>
</dbReference>
<organism evidence="7 8">
    <name type="scientific">Brachymonas denitrificans DSM 15123</name>
    <dbReference type="NCBI Taxonomy" id="1121117"/>
    <lineage>
        <taxon>Bacteria</taxon>
        <taxon>Pseudomonadati</taxon>
        <taxon>Pseudomonadota</taxon>
        <taxon>Betaproteobacteria</taxon>
        <taxon>Burkholderiales</taxon>
        <taxon>Comamonadaceae</taxon>
        <taxon>Brachymonas</taxon>
    </lineage>
</organism>
<feature type="transmembrane region" description="Helical" evidence="5">
    <location>
        <begin position="351"/>
        <end position="371"/>
    </location>
</feature>
<keyword evidence="3 5" id="KW-1133">Transmembrane helix</keyword>
<proteinExistence type="predicted"/>
<dbReference type="GO" id="GO:0061513">
    <property type="term" value="F:glucose 6-phosphate:phosphate antiporter activity"/>
    <property type="evidence" value="ECO:0007669"/>
    <property type="project" value="TreeGrafter"/>
</dbReference>
<dbReference type="GO" id="GO:0035435">
    <property type="term" value="P:phosphate ion transmembrane transport"/>
    <property type="evidence" value="ECO:0007669"/>
    <property type="project" value="TreeGrafter"/>
</dbReference>
<dbReference type="PROSITE" id="PS50850">
    <property type="entry name" value="MFS"/>
    <property type="match status" value="1"/>
</dbReference>
<dbReference type="STRING" id="1121117.SAMN02745977_00338"/>
<dbReference type="OrthoDB" id="8520784at2"/>
<evidence type="ECO:0000256" key="2">
    <source>
        <dbReference type="ARBA" id="ARBA00022692"/>
    </source>
</evidence>
<feature type="transmembrane region" description="Helical" evidence="5">
    <location>
        <begin position="56"/>
        <end position="77"/>
    </location>
</feature>
<feature type="transmembrane region" description="Helical" evidence="5">
    <location>
        <begin position="21"/>
        <end position="44"/>
    </location>
</feature>
<dbReference type="InterPro" id="IPR051337">
    <property type="entry name" value="OPA_Antiporter"/>
</dbReference>